<name>A0A6J4U395_9SPHN</name>
<dbReference type="AlphaFoldDB" id="A0A6J4U395"/>
<proteinExistence type="predicted"/>
<sequence length="54" mass="5927">MRLFIVAAWGVITGQESVRAAEPAPRPPAFQKMVDCRGVANPVQRLACFDREVA</sequence>
<protein>
    <submittedName>
        <fullName evidence="1">Uncharacterized protein</fullName>
    </submittedName>
</protein>
<organism evidence="1">
    <name type="scientific">uncultured Sphingomonadaceae bacterium</name>
    <dbReference type="NCBI Taxonomy" id="169976"/>
    <lineage>
        <taxon>Bacteria</taxon>
        <taxon>Pseudomonadati</taxon>
        <taxon>Pseudomonadota</taxon>
        <taxon>Alphaproteobacteria</taxon>
        <taxon>Sphingomonadales</taxon>
        <taxon>Sphingomonadaceae</taxon>
        <taxon>environmental samples</taxon>
    </lineage>
</organism>
<reference evidence="1" key="1">
    <citation type="submission" date="2020-02" db="EMBL/GenBank/DDBJ databases">
        <authorList>
            <person name="Meier V. D."/>
        </authorList>
    </citation>
    <scope>NUCLEOTIDE SEQUENCE</scope>
    <source>
        <strain evidence="1">AVDCRST_MAG91</strain>
    </source>
</reference>
<gene>
    <name evidence="1" type="ORF">AVDCRST_MAG91-3679</name>
</gene>
<evidence type="ECO:0000313" key="1">
    <source>
        <dbReference type="EMBL" id="CAA9539256.1"/>
    </source>
</evidence>
<feature type="non-terminal residue" evidence="1">
    <location>
        <position position="54"/>
    </location>
</feature>
<dbReference type="EMBL" id="CADCVX010000644">
    <property type="protein sequence ID" value="CAA9539256.1"/>
    <property type="molecule type" value="Genomic_DNA"/>
</dbReference>
<accession>A0A6J4U395</accession>